<name>A0ABS4IGX1_9BACI</name>
<organism evidence="2 3">
    <name type="scientific">Virgibacillus natechei</name>
    <dbReference type="NCBI Taxonomy" id="1216297"/>
    <lineage>
        <taxon>Bacteria</taxon>
        <taxon>Bacillati</taxon>
        <taxon>Bacillota</taxon>
        <taxon>Bacilli</taxon>
        <taxon>Bacillales</taxon>
        <taxon>Bacillaceae</taxon>
        <taxon>Virgibacillus</taxon>
    </lineage>
</organism>
<keyword evidence="3" id="KW-1185">Reference proteome</keyword>
<reference evidence="2 3" key="1">
    <citation type="submission" date="2021-03" db="EMBL/GenBank/DDBJ databases">
        <title>Genomic Encyclopedia of Type Strains, Phase IV (KMG-IV): sequencing the most valuable type-strain genomes for metagenomic binning, comparative biology and taxonomic classification.</title>
        <authorList>
            <person name="Goeker M."/>
        </authorList>
    </citation>
    <scope>NUCLEOTIDE SEQUENCE [LARGE SCALE GENOMIC DNA]</scope>
    <source>
        <strain evidence="2 3">DSM 25609</strain>
    </source>
</reference>
<comment type="caution">
    <text evidence="2">The sequence shown here is derived from an EMBL/GenBank/DDBJ whole genome shotgun (WGS) entry which is preliminary data.</text>
</comment>
<proteinExistence type="predicted"/>
<protein>
    <submittedName>
        <fullName evidence="2">Uncharacterized protein</fullName>
    </submittedName>
</protein>
<gene>
    <name evidence="2" type="ORF">J2Z83_002234</name>
</gene>
<dbReference type="RefSeq" id="WP_209463269.1">
    <property type="nucleotide sequence ID" value="NZ_CP110224.1"/>
</dbReference>
<evidence type="ECO:0000313" key="3">
    <source>
        <dbReference type="Proteomes" id="UP001519345"/>
    </source>
</evidence>
<dbReference type="Proteomes" id="UP001519345">
    <property type="component" value="Unassembled WGS sequence"/>
</dbReference>
<evidence type="ECO:0000256" key="1">
    <source>
        <dbReference type="SAM" id="MobiDB-lite"/>
    </source>
</evidence>
<evidence type="ECO:0000313" key="2">
    <source>
        <dbReference type="EMBL" id="MBP1970118.1"/>
    </source>
</evidence>
<feature type="region of interest" description="Disordered" evidence="1">
    <location>
        <begin position="33"/>
        <end position="56"/>
    </location>
</feature>
<accession>A0ABS4IGX1</accession>
<sequence length="56" mass="6354">MNNDSPYDIELNAREHKSVTVETYIDVSEMENPIQGGSAQSMNIIIEDDDGKNRRL</sequence>
<dbReference type="EMBL" id="JAGGKX010000010">
    <property type="protein sequence ID" value="MBP1970118.1"/>
    <property type="molecule type" value="Genomic_DNA"/>
</dbReference>